<comment type="caution">
    <text evidence="1">The sequence shown here is derived from an EMBL/GenBank/DDBJ whole genome shotgun (WGS) entry which is preliminary data.</text>
</comment>
<organism evidence="1 2">
    <name type="scientific">Enterovibrio norvegicus FF-454</name>
    <dbReference type="NCBI Taxonomy" id="1185651"/>
    <lineage>
        <taxon>Bacteria</taxon>
        <taxon>Pseudomonadati</taxon>
        <taxon>Pseudomonadota</taxon>
        <taxon>Gammaproteobacteria</taxon>
        <taxon>Vibrionales</taxon>
        <taxon>Vibrionaceae</taxon>
        <taxon>Enterovibrio</taxon>
    </lineage>
</organism>
<dbReference type="AlphaFoldDB" id="A0A1E5CCY9"/>
<name>A0A1E5CCY9_9GAMM</name>
<dbReference type="Proteomes" id="UP000095039">
    <property type="component" value="Unassembled WGS sequence"/>
</dbReference>
<protein>
    <submittedName>
        <fullName evidence="1">Restriction endonuclease</fullName>
    </submittedName>
</protein>
<evidence type="ECO:0000313" key="1">
    <source>
        <dbReference type="EMBL" id="OEE63370.1"/>
    </source>
</evidence>
<reference evidence="1 2" key="1">
    <citation type="journal article" date="2012" name="Science">
        <title>Ecological populations of bacteria act as socially cohesive units of antibiotic production and resistance.</title>
        <authorList>
            <person name="Cordero O.X."/>
            <person name="Wildschutte H."/>
            <person name="Kirkup B."/>
            <person name="Proehl S."/>
            <person name="Ngo L."/>
            <person name="Hussain F."/>
            <person name="Le Roux F."/>
            <person name="Mincer T."/>
            <person name="Polz M.F."/>
        </authorList>
    </citation>
    <scope>NUCLEOTIDE SEQUENCE [LARGE SCALE GENOMIC DNA]</scope>
    <source>
        <strain evidence="1 2">FF-454</strain>
    </source>
</reference>
<keyword evidence="1" id="KW-0540">Nuclease</keyword>
<keyword evidence="1" id="KW-0255">Endonuclease</keyword>
<sequence>MTPNLLKRFIESNNYDIRKTNNARWIDQKCAFDSICFVADCIIEYYRNENRETFFSPNIWKSEYAINNVQLWFGKPDPLDISTMDEYNKFFRQPMKLLAAAGVLSERVVGKGIEFRISNLPVLEYIALRERNSNEFLCVYIEKTLKDSGLWDAFESFLDEQTELSLQHLKKNFSDFCINHTPINTAIEANRIFIKVLNPLACRNHKKGTIKGRLSGSIITFDKISYNQPNWRDVIVGKDKNVSRGNFTPQVKEEQLYSYKISRAAKNLKQFNDKFNNGKSEIVDRFSIGERATHMHHIFPKNAFPMIADYIENLIALTSGQHLQKAHPNGKTNEIDLDYQYLCLLGKTENIRKNISEEVGDPVIYSFSDFMHVLGKGLNTDYFSHLNDNDFSSVVCGIEVNYR</sequence>
<keyword evidence="2" id="KW-1185">Reference proteome</keyword>
<gene>
    <name evidence="1" type="ORF">A1OK_07095</name>
</gene>
<evidence type="ECO:0000313" key="2">
    <source>
        <dbReference type="Proteomes" id="UP000095039"/>
    </source>
</evidence>
<dbReference type="RefSeq" id="WP_016959372.1">
    <property type="nucleotide sequence ID" value="NZ_AJWN02000023.1"/>
</dbReference>
<dbReference type="GO" id="GO:0004519">
    <property type="term" value="F:endonuclease activity"/>
    <property type="evidence" value="ECO:0007669"/>
    <property type="project" value="UniProtKB-KW"/>
</dbReference>
<keyword evidence="1" id="KW-0378">Hydrolase</keyword>
<accession>A0A1E5CCY9</accession>
<proteinExistence type="predicted"/>
<dbReference type="EMBL" id="AJWN02000023">
    <property type="protein sequence ID" value="OEE63370.1"/>
    <property type="molecule type" value="Genomic_DNA"/>
</dbReference>